<protein>
    <submittedName>
        <fullName evidence="1">Lipoprotein</fullName>
    </submittedName>
</protein>
<dbReference type="AlphaFoldDB" id="A0A930YX78"/>
<name>A0A930YX78_9FLAO</name>
<dbReference type="EMBL" id="JADKYY010000013">
    <property type="protein sequence ID" value="MBF5028015.1"/>
    <property type="molecule type" value="Genomic_DNA"/>
</dbReference>
<sequence length="146" mass="16912">MKRLLLLLIAVLGLTGCSSHKIFEEYDISYSRSGGLAPIYENMLIKGQTVHYFYEGHGKKYNKKSTLSQKEKTALYQAIESNKLSTIREDYKKVYDHITTTVKVRTPREDIYKNDGSFIMPQDQKRWENIVGAFEALVEEKNLRTP</sequence>
<proteinExistence type="predicted"/>
<dbReference type="RefSeq" id="WP_194739937.1">
    <property type="nucleotide sequence ID" value="NZ_JADKYY010000013.1"/>
</dbReference>
<dbReference type="PROSITE" id="PS51257">
    <property type="entry name" value="PROKAR_LIPOPROTEIN"/>
    <property type="match status" value="1"/>
</dbReference>
<accession>A0A930YX78</accession>
<dbReference type="Proteomes" id="UP000694480">
    <property type="component" value="Unassembled WGS sequence"/>
</dbReference>
<evidence type="ECO:0000313" key="1">
    <source>
        <dbReference type="EMBL" id="MBF5028015.1"/>
    </source>
</evidence>
<keyword evidence="2" id="KW-1185">Reference proteome</keyword>
<keyword evidence="1" id="KW-0449">Lipoprotein</keyword>
<reference evidence="1" key="1">
    <citation type="submission" date="2020-11" db="EMBL/GenBank/DDBJ databases">
        <title>Genome seq and assembly of Planobacterium sp.</title>
        <authorList>
            <person name="Chhetri G."/>
        </authorList>
    </citation>
    <scope>NUCLEOTIDE SEQUENCE</scope>
    <source>
        <strain evidence="1">GCR5</strain>
    </source>
</reference>
<evidence type="ECO:0000313" key="2">
    <source>
        <dbReference type="Proteomes" id="UP000694480"/>
    </source>
</evidence>
<gene>
    <name evidence="1" type="ORF">IC612_09420</name>
</gene>
<organism evidence="1 2">
    <name type="scientific">Planobacterium oryzisoli</name>
    <dbReference type="NCBI Taxonomy" id="2771435"/>
    <lineage>
        <taxon>Bacteria</taxon>
        <taxon>Pseudomonadati</taxon>
        <taxon>Bacteroidota</taxon>
        <taxon>Flavobacteriia</taxon>
        <taxon>Flavobacteriales</taxon>
        <taxon>Weeksellaceae</taxon>
        <taxon>Chryseobacterium group</taxon>
        <taxon>Chryseobacterium</taxon>
    </lineage>
</organism>
<comment type="caution">
    <text evidence="1">The sequence shown here is derived from an EMBL/GenBank/DDBJ whole genome shotgun (WGS) entry which is preliminary data.</text>
</comment>